<sequence>MSEQDEYLVRTGDPDLMVARAKLAARQGELLIALVAGGPVPAGFDERQVRIQVHGLAAKRRDTVARVDPALELILGHEYGALFLRYAAGHPMTDGYRTDARAFATWALDTEPTARWHAALAQHVRPTRQSRWWRR</sequence>
<evidence type="ECO:0000313" key="2">
    <source>
        <dbReference type="EMBL" id="BFP45576.1"/>
    </source>
</evidence>
<dbReference type="AlphaFoldDB" id="A0AB33JQR8"/>
<dbReference type="InterPro" id="IPR058711">
    <property type="entry name" value="SCO6045-like_C"/>
</dbReference>
<reference evidence="2" key="1">
    <citation type="submission" date="2024-07" db="EMBL/GenBank/DDBJ databases">
        <title>Complete genome sequences of cellulolytic bacteria, Kitasatospora sp. CMC57 and Streptomyces sp. CMC78, isolated from Japanese agricultural soil.</title>
        <authorList>
            <person name="Hashimoto T."/>
            <person name="Ito M."/>
            <person name="Iwamoto M."/>
            <person name="Fukahori D."/>
            <person name="Shoda T."/>
            <person name="Sakoda M."/>
            <person name="Morohoshi T."/>
            <person name="Mitsuboshi M."/>
            <person name="Nishizawa T."/>
        </authorList>
    </citation>
    <scope>NUCLEOTIDE SEQUENCE</scope>
    <source>
        <strain evidence="2">CMC57</strain>
    </source>
</reference>
<organism evidence="2">
    <name type="scientific">Kitasatospora sp. CMC57</name>
    <dbReference type="NCBI Taxonomy" id="3231513"/>
    <lineage>
        <taxon>Bacteria</taxon>
        <taxon>Bacillati</taxon>
        <taxon>Actinomycetota</taxon>
        <taxon>Actinomycetes</taxon>
        <taxon>Kitasatosporales</taxon>
        <taxon>Streptomycetaceae</taxon>
        <taxon>Kitasatospora</taxon>
    </lineage>
</organism>
<proteinExistence type="predicted"/>
<gene>
    <name evidence="2" type="ORF">KCMC57_19440</name>
</gene>
<dbReference type="Pfam" id="PF26136">
    <property type="entry name" value="SCO6045_C"/>
    <property type="match status" value="1"/>
</dbReference>
<dbReference type="EMBL" id="AP035881">
    <property type="protein sequence ID" value="BFP45576.1"/>
    <property type="molecule type" value="Genomic_DNA"/>
</dbReference>
<evidence type="ECO:0000259" key="1">
    <source>
        <dbReference type="Pfam" id="PF26136"/>
    </source>
</evidence>
<feature type="domain" description="SCO6045-like C-terminal" evidence="1">
    <location>
        <begin position="24"/>
        <end position="108"/>
    </location>
</feature>
<accession>A0AB33JQR8</accession>
<protein>
    <recommendedName>
        <fullName evidence="1">SCO6045-like C-terminal domain-containing protein</fullName>
    </recommendedName>
</protein>
<name>A0AB33JQR8_9ACTN</name>